<keyword evidence="4" id="KW-0804">Transcription</keyword>
<dbReference type="Pfam" id="PF00486">
    <property type="entry name" value="Trans_reg_C"/>
    <property type="match status" value="1"/>
</dbReference>
<reference evidence="7 8" key="1">
    <citation type="journal article" date="2021" name="ACS Chem. Biol.">
        <title>Genomic-Led Discovery of a Novel Glycopeptide Antibiotic by Nonomuraea coxensis DSM 45129.</title>
        <authorList>
            <person name="Yushchuk O."/>
            <person name="Vior N.M."/>
            <person name="Andreo-Vidal A."/>
            <person name="Berini F."/>
            <person name="Ruckert C."/>
            <person name="Busche T."/>
            <person name="Binda E."/>
            <person name="Kalinowski J."/>
            <person name="Truman A.W."/>
            <person name="Marinelli F."/>
        </authorList>
    </citation>
    <scope>NUCLEOTIDE SEQUENCE [LARGE SCALE GENOMIC DNA]</scope>
    <source>
        <strain evidence="7 8">DSM 45129</strain>
    </source>
</reference>
<dbReference type="SUPFAM" id="SSF52540">
    <property type="entry name" value="P-loop containing nucleoside triphosphate hydrolases"/>
    <property type="match status" value="1"/>
</dbReference>
<dbReference type="InterPro" id="IPR001867">
    <property type="entry name" value="OmpR/PhoB-type_DNA-bd"/>
</dbReference>
<dbReference type="InterPro" id="IPR036388">
    <property type="entry name" value="WH-like_DNA-bd_sf"/>
</dbReference>
<dbReference type="Pfam" id="PF13424">
    <property type="entry name" value="TPR_12"/>
    <property type="match status" value="2"/>
</dbReference>
<evidence type="ECO:0000256" key="3">
    <source>
        <dbReference type="ARBA" id="ARBA00023125"/>
    </source>
</evidence>
<dbReference type="PRINTS" id="PR00364">
    <property type="entry name" value="DISEASERSIST"/>
</dbReference>
<dbReference type="SMART" id="SM00862">
    <property type="entry name" value="Trans_reg_C"/>
    <property type="match status" value="1"/>
</dbReference>
<feature type="domain" description="OmpR/PhoB-type" evidence="6">
    <location>
        <begin position="1"/>
        <end position="76"/>
    </location>
</feature>
<dbReference type="InterPro" id="IPR016032">
    <property type="entry name" value="Sig_transdc_resp-reg_C-effctor"/>
</dbReference>
<dbReference type="InterPro" id="IPR051677">
    <property type="entry name" value="AfsR-DnrI-RedD_regulator"/>
</dbReference>
<name>A0ABX8U1R7_9ACTN</name>
<dbReference type="Gene3D" id="1.25.40.10">
    <property type="entry name" value="Tetratricopeptide repeat domain"/>
    <property type="match status" value="3"/>
</dbReference>
<dbReference type="InterPro" id="IPR005158">
    <property type="entry name" value="BTAD"/>
</dbReference>
<dbReference type="SMART" id="SM01043">
    <property type="entry name" value="BTAD"/>
    <property type="match status" value="1"/>
</dbReference>
<dbReference type="SUPFAM" id="SSF46894">
    <property type="entry name" value="C-terminal effector domain of the bipartite response regulators"/>
    <property type="match status" value="1"/>
</dbReference>
<dbReference type="SUPFAM" id="SSF48452">
    <property type="entry name" value="TPR-like"/>
    <property type="match status" value="4"/>
</dbReference>
<proteinExistence type="inferred from homology"/>
<dbReference type="Pfam" id="PF00931">
    <property type="entry name" value="NB-ARC"/>
    <property type="match status" value="1"/>
</dbReference>
<sequence length="1038" mass="112745">MGGRAVHLTGRQRTLLAALLLDLGRVVSVERLADHLWGEALPPSAPARVRGLVTELRRALGADTVVTRSPGYLIPADAADVDAEEFTALVERARGESGEAAVARYERALALWRGEPFQELSGPAAQAERYRLEELRYEAIEGRAAALLELGRGHQAGTSLMRLAAEQPLRERTHGLLMRALHEAGRVPESLEVYRTFRARLVRELGVEPSAELQRLHQRLLQNDPPEPAPAPALVPRQLPPGTGHFVGRSAELSRMAEGRALIVTGPAGVGKTALAVHWARQESGRFPDGQLFLDMRGFDQREPMRAAEALPLLLQGLGQAVTDIPVELDAQVALYRSLLADRRLLVVLDDVAEPDQVRALLPGGPGCLALITSRDSLPGLVALDGVERLTLDVLTSEEALRLVAQRVGEDRLRREPEAAARLVTLCGRLPLALSIAVSWIGEHEHRTIGHYVRELADHGRLARLRVEGEESVAVRAALDLSYHALPQAARRVFRLLGLAPVATVSTAAAAALAGTSGERARRSLDAAARIHLVKETALSRYAAHDLVLEYAAQRGLAEDSPEERRAAVERLCAYYLRTAEAAASAAGFRAVAPPHGQALPDVTPTAFRDGAEALDWLGREWDNLAATISHAAAEGPRPYAWLLVAALADVMQHLRTRGEGLRLAEISLAAAEQEGDLGGQAAMCQVIGLFRWRLADFKGAMGHHRRALMLSRQARWPHGEALALQGCGVVLKQLGEPGQAIPHYRRAVKIHRMLGDERGEARGLNNLASAHLMLAQLRQAERSLLAGLPLTRGTGDRHVLALTLVNLALVHQKQARFAEALESLREALAVAEAAGLRYAEAVTHETFGWTHREAGHHREAVTSFTRSLEIAEDVDNQRCQIASLTGLAGAELELGRTGDAFAHLDAALELARRTGTDLDEVLLGYAEARHRQGRHDEALAEANRALELALTANPLNLPRLHTLLGSLHLATGDDRRCAEACERALELAARSGQRLEYARAQWTLAHALARQGDERAERHRREAEELLAAIGAPAPRL</sequence>
<dbReference type="EMBL" id="CP068985">
    <property type="protein sequence ID" value="QYC41687.1"/>
    <property type="molecule type" value="Genomic_DNA"/>
</dbReference>
<dbReference type="CDD" id="cd15831">
    <property type="entry name" value="BTAD"/>
    <property type="match status" value="1"/>
</dbReference>
<evidence type="ECO:0000256" key="4">
    <source>
        <dbReference type="ARBA" id="ARBA00023163"/>
    </source>
</evidence>
<evidence type="ECO:0000256" key="5">
    <source>
        <dbReference type="PROSITE-ProRule" id="PRU01091"/>
    </source>
</evidence>
<keyword evidence="2" id="KW-0805">Transcription regulation</keyword>
<evidence type="ECO:0000313" key="8">
    <source>
        <dbReference type="Proteomes" id="UP000824681"/>
    </source>
</evidence>
<keyword evidence="3 5" id="KW-0238">DNA-binding</keyword>
<dbReference type="PROSITE" id="PS51755">
    <property type="entry name" value="OMPR_PHOB"/>
    <property type="match status" value="1"/>
</dbReference>
<dbReference type="PANTHER" id="PTHR35807">
    <property type="entry name" value="TRANSCRIPTIONAL REGULATOR REDD-RELATED"/>
    <property type="match status" value="1"/>
</dbReference>
<dbReference type="PANTHER" id="PTHR35807:SF1">
    <property type="entry name" value="TRANSCRIPTIONAL REGULATOR REDD"/>
    <property type="match status" value="1"/>
</dbReference>
<evidence type="ECO:0000313" key="7">
    <source>
        <dbReference type="EMBL" id="QYC41687.1"/>
    </source>
</evidence>
<gene>
    <name evidence="7" type="primary">afsR15</name>
    <name evidence="7" type="ORF">Nocox_20390</name>
</gene>
<dbReference type="SMART" id="SM00028">
    <property type="entry name" value="TPR"/>
    <property type="match status" value="8"/>
</dbReference>
<comment type="similarity">
    <text evidence="1">Belongs to the AfsR/DnrI/RedD regulatory family.</text>
</comment>
<feature type="DNA-binding region" description="OmpR/PhoB-type" evidence="5">
    <location>
        <begin position="1"/>
        <end position="76"/>
    </location>
</feature>
<dbReference type="InterPro" id="IPR002182">
    <property type="entry name" value="NB-ARC"/>
</dbReference>
<protein>
    <submittedName>
        <fullName evidence="7">Regulatory protein AfsR</fullName>
    </submittedName>
</protein>
<dbReference type="Gene3D" id="1.10.10.10">
    <property type="entry name" value="Winged helix-like DNA-binding domain superfamily/Winged helix DNA-binding domain"/>
    <property type="match status" value="1"/>
</dbReference>
<dbReference type="Pfam" id="PF03704">
    <property type="entry name" value="BTAD"/>
    <property type="match status" value="1"/>
</dbReference>
<keyword evidence="8" id="KW-1185">Reference proteome</keyword>
<dbReference type="InterPro" id="IPR019734">
    <property type="entry name" value="TPR_rpt"/>
</dbReference>
<organism evidence="7 8">
    <name type="scientific">Nonomuraea coxensis DSM 45129</name>
    <dbReference type="NCBI Taxonomy" id="1122611"/>
    <lineage>
        <taxon>Bacteria</taxon>
        <taxon>Bacillati</taxon>
        <taxon>Actinomycetota</taxon>
        <taxon>Actinomycetes</taxon>
        <taxon>Streptosporangiales</taxon>
        <taxon>Streptosporangiaceae</taxon>
        <taxon>Nonomuraea</taxon>
    </lineage>
</organism>
<dbReference type="InterPro" id="IPR027417">
    <property type="entry name" value="P-loop_NTPase"/>
</dbReference>
<evidence type="ECO:0000256" key="2">
    <source>
        <dbReference type="ARBA" id="ARBA00023015"/>
    </source>
</evidence>
<evidence type="ECO:0000259" key="6">
    <source>
        <dbReference type="PROSITE" id="PS51755"/>
    </source>
</evidence>
<dbReference type="Proteomes" id="UP000824681">
    <property type="component" value="Chromosome"/>
</dbReference>
<dbReference type="Gene3D" id="3.40.50.300">
    <property type="entry name" value="P-loop containing nucleotide triphosphate hydrolases"/>
    <property type="match status" value="1"/>
</dbReference>
<dbReference type="InterPro" id="IPR011990">
    <property type="entry name" value="TPR-like_helical_dom_sf"/>
</dbReference>
<accession>A0ABX8U1R7</accession>
<evidence type="ECO:0000256" key="1">
    <source>
        <dbReference type="ARBA" id="ARBA00005820"/>
    </source>
</evidence>